<feature type="region of interest" description="Disordered" evidence="1">
    <location>
        <begin position="43"/>
        <end position="62"/>
    </location>
</feature>
<dbReference type="EMBL" id="JBFMKM010000008">
    <property type="protein sequence ID" value="KAL1304410.1"/>
    <property type="molecule type" value="Genomic_DNA"/>
</dbReference>
<dbReference type="RefSeq" id="XP_069200685.1">
    <property type="nucleotide sequence ID" value="XM_069348084.1"/>
</dbReference>
<sequence length="282" mass="32120">MYALKRLFDMSQDEQLRNDTTCHCVMFFDSLLTEIEHVATYEAEAQSAENPPQKPGCEQRVQDNSDTIPRNVHTYLISQLTNLILAILDHMNTETPSSKQLLEGLLYFLFVRLGEIEHVIAFSGPKYDGKQDELRNLPPSDDETRRDHVRRLERRAMTTEAPYMLAILRKALKVVPEEFLDTNGNKEGKSRKHRLTSVALRRLQRTLIDCIMGPGTRGDAASADVLKMPILIGQEMSFSINSVDSHASGQATDTAVEAKEEWFEKELWATIGWEILGREEEL</sequence>
<gene>
    <name evidence="2" type="ORF">AAFC00_003408</name>
</gene>
<keyword evidence="3" id="KW-1185">Reference proteome</keyword>
<evidence type="ECO:0000256" key="1">
    <source>
        <dbReference type="SAM" id="MobiDB-lite"/>
    </source>
</evidence>
<protein>
    <submittedName>
        <fullName evidence="2">Uncharacterized protein</fullName>
    </submittedName>
</protein>
<accession>A0ABR3PE24</accession>
<reference evidence="2 3" key="1">
    <citation type="submission" date="2024-07" db="EMBL/GenBank/DDBJ databases">
        <title>Draft sequence of the Neodothiora populina.</title>
        <authorList>
            <person name="Drown D.D."/>
            <person name="Schuette U.S."/>
            <person name="Buechlein A.B."/>
            <person name="Rusch D.R."/>
            <person name="Winton L.W."/>
            <person name="Adams G.A."/>
        </authorList>
    </citation>
    <scope>NUCLEOTIDE SEQUENCE [LARGE SCALE GENOMIC DNA]</scope>
    <source>
        <strain evidence="2 3">CPC 39397</strain>
    </source>
</reference>
<name>A0ABR3PE24_9PEZI</name>
<comment type="caution">
    <text evidence="2">The sequence shown here is derived from an EMBL/GenBank/DDBJ whole genome shotgun (WGS) entry which is preliminary data.</text>
</comment>
<organism evidence="2 3">
    <name type="scientific">Neodothiora populina</name>
    <dbReference type="NCBI Taxonomy" id="2781224"/>
    <lineage>
        <taxon>Eukaryota</taxon>
        <taxon>Fungi</taxon>
        <taxon>Dikarya</taxon>
        <taxon>Ascomycota</taxon>
        <taxon>Pezizomycotina</taxon>
        <taxon>Dothideomycetes</taxon>
        <taxon>Dothideomycetidae</taxon>
        <taxon>Dothideales</taxon>
        <taxon>Dothioraceae</taxon>
        <taxon>Neodothiora</taxon>
    </lineage>
</organism>
<proteinExistence type="predicted"/>
<evidence type="ECO:0000313" key="3">
    <source>
        <dbReference type="Proteomes" id="UP001562354"/>
    </source>
</evidence>
<evidence type="ECO:0000313" key="2">
    <source>
        <dbReference type="EMBL" id="KAL1304410.1"/>
    </source>
</evidence>
<dbReference type="Proteomes" id="UP001562354">
    <property type="component" value="Unassembled WGS sequence"/>
</dbReference>
<dbReference type="GeneID" id="95977109"/>